<dbReference type="PANTHER" id="PTHR46580:SF4">
    <property type="entry name" value="ATP_GTP-BINDING PROTEIN"/>
    <property type="match status" value="1"/>
</dbReference>
<dbReference type="EMBL" id="VBOT01000134">
    <property type="protein sequence ID" value="TMQ48744.1"/>
    <property type="molecule type" value="Genomic_DNA"/>
</dbReference>
<sequence>MALADLKNSGKKDLVVGTRTGTYNGQVMIFSRKDSSFVYRLDEKKTITNGSVTTLACVDVNHDGRLDIVAGTQTGTAGGNLLYYRNKGTSVLSFSMDDSITAPGIPLSLAAGDLGGSNGTDMVLGWRTNETSYNGGVTIYYLDSGNLTGAAAVDPSGGTVTNMAPAVTVNNFNYGVKPAPPYPYQTDIAAGIKSSATTGALIVFVR</sequence>
<organism evidence="2 3">
    <name type="scientific">Eiseniibacteriota bacterium</name>
    <dbReference type="NCBI Taxonomy" id="2212470"/>
    <lineage>
        <taxon>Bacteria</taxon>
        <taxon>Candidatus Eiseniibacteriota</taxon>
    </lineage>
</organism>
<dbReference type="Pfam" id="PF13517">
    <property type="entry name" value="FG-GAP_3"/>
    <property type="match status" value="1"/>
</dbReference>
<name>A0A538SBK0_UNCEI</name>
<dbReference type="Proteomes" id="UP000320184">
    <property type="component" value="Unassembled WGS sequence"/>
</dbReference>
<proteinExistence type="predicted"/>
<reference evidence="2 3" key="1">
    <citation type="journal article" date="2019" name="Nat. Microbiol.">
        <title>Mediterranean grassland soil C-N compound turnover is dependent on rainfall and depth, and is mediated by genomically divergent microorganisms.</title>
        <authorList>
            <person name="Diamond S."/>
            <person name="Andeer P.F."/>
            <person name="Li Z."/>
            <person name="Crits-Christoph A."/>
            <person name="Burstein D."/>
            <person name="Anantharaman K."/>
            <person name="Lane K.R."/>
            <person name="Thomas B.C."/>
            <person name="Pan C."/>
            <person name="Northen T.R."/>
            <person name="Banfield J.F."/>
        </authorList>
    </citation>
    <scope>NUCLEOTIDE SEQUENCE [LARGE SCALE GENOMIC DNA]</scope>
    <source>
        <strain evidence="2">WS_3</strain>
    </source>
</reference>
<evidence type="ECO:0000313" key="2">
    <source>
        <dbReference type="EMBL" id="TMQ48744.1"/>
    </source>
</evidence>
<dbReference type="Gene3D" id="2.130.10.130">
    <property type="entry name" value="Integrin alpha, N-terminal"/>
    <property type="match status" value="1"/>
</dbReference>
<gene>
    <name evidence="2" type="ORF">E6K73_11165</name>
</gene>
<protein>
    <submittedName>
        <fullName evidence="2">VCBS repeat-containing protein</fullName>
    </submittedName>
</protein>
<comment type="caution">
    <text evidence="2">The sequence shown here is derived from an EMBL/GenBank/DDBJ whole genome shotgun (WGS) entry which is preliminary data.</text>
</comment>
<keyword evidence="1" id="KW-0732">Signal</keyword>
<evidence type="ECO:0000256" key="1">
    <source>
        <dbReference type="ARBA" id="ARBA00022729"/>
    </source>
</evidence>
<evidence type="ECO:0000313" key="3">
    <source>
        <dbReference type="Proteomes" id="UP000320184"/>
    </source>
</evidence>
<dbReference type="InterPro" id="IPR028994">
    <property type="entry name" value="Integrin_alpha_N"/>
</dbReference>
<accession>A0A538SBK0</accession>
<dbReference type="PANTHER" id="PTHR46580">
    <property type="entry name" value="SENSOR KINASE-RELATED"/>
    <property type="match status" value="1"/>
</dbReference>
<dbReference type="AlphaFoldDB" id="A0A538SBK0"/>
<dbReference type="SUPFAM" id="SSF69318">
    <property type="entry name" value="Integrin alpha N-terminal domain"/>
    <property type="match status" value="1"/>
</dbReference>
<dbReference type="InterPro" id="IPR013517">
    <property type="entry name" value="FG-GAP"/>
</dbReference>